<dbReference type="InterPro" id="IPR013783">
    <property type="entry name" value="Ig-like_fold"/>
</dbReference>
<gene>
    <name evidence="5" type="ORF">A3B19_03740</name>
</gene>
<dbReference type="InterPro" id="IPR018466">
    <property type="entry name" value="Kre9/Knh1-like_N"/>
</dbReference>
<comment type="caution">
    <text evidence="5">The sequence shown here is derived from an EMBL/GenBank/DDBJ whole genome shotgun (WGS) entry which is preliminary data.</text>
</comment>
<feature type="domain" description="Yeast cell wall synthesis Kre9/Knh1-like N-terminal" evidence="4">
    <location>
        <begin position="461"/>
        <end position="532"/>
    </location>
</feature>
<reference evidence="5 6" key="1">
    <citation type="journal article" date="2016" name="Nat. Commun.">
        <title>Thousands of microbial genomes shed light on interconnected biogeochemical processes in an aquifer system.</title>
        <authorList>
            <person name="Anantharaman K."/>
            <person name="Brown C.T."/>
            <person name="Hug L.A."/>
            <person name="Sharon I."/>
            <person name="Castelle C.J."/>
            <person name="Probst A.J."/>
            <person name="Thomas B.C."/>
            <person name="Singh A."/>
            <person name="Wilkins M.J."/>
            <person name="Karaoz U."/>
            <person name="Brodie E.L."/>
            <person name="Williams K.H."/>
            <person name="Hubbard S.S."/>
            <person name="Banfield J.F."/>
        </authorList>
    </citation>
    <scope>NUCLEOTIDE SEQUENCE [LARGE SCALE GENOMIC DNA]</scope>
</reference>
<evidence type="ECO:0000256" key="3">
    <source>
        <dbReference type="SAM" id="Phobius"/>
    </source>
</evidence>
<name>A0A1F5XHB3_9BACT</name>
<organism evidence="5 6">
    <name type="scientific">Candidatus Giovannonibacteria bacterium RIFCSPLOWO2_01_FULL_46_32</name>
    <dbReference type="NCBI Taxonomy" id="1798353"/>
    <lineage>
        <taxon>Bacteria</taxon>
        <taxon>Candidatus Giovannoniibacteriota</taxon>
    </lineage>
</organism>
<proteinExistence type="predicted"/>
<dbReference type="Gene3D" id="2.60.40.10">
    <property type="entry name" value="Immunoglobulins"/>
    <property type="match status" value="2"/>
</dbReference>
<evidence type="ECO:0000256" key="1">
    <source>
        <dbReference type="ARBA" id="ARBA00022729"/>
    </source>
</evidence>
<feature type="compositionally biased region" description="Polar residues" evidence="2">
    <location>
        <begin position="454"/>
        <end position="464"/>
    </location>
</feature>
<keyword evidence="3" id="KW-0472">Membrane</keyword>
<dbReference type="Proteomes" id="UP000177346">
    <property type="component" value="Unassembled WGS sequence"/>
</dbReference>
<keyword evidence="3" id="KW-0812">Transmembrane</keyword>
<sequence>MENHKEELAQKGLKAFQKEFLVIGRTHIKAWHAWLVLGLVAGITAGVLFVANRSGKFSFGLAEGNAKPVISQPVLPSGKTPAEESASFTFTASDADNDDLAWFVEWGDDSVTYWDGEREVASESELCLNPGQNQKGWTFNASHSWRAEQIYRIGAAAWDCKSDGVADIVFQFFVGVGAGTPQISSPNLSGPYTVGGSYNFTLRGSGGYPPDYTWRLDAGSPGPLPPNFTLQKSATNMGSAELKGSFATPGSYAYTITLSDGQKQSSKQFTTIVRPRPSVDIKANDQDGDITIQQGSHLGISWTSSNSDSCAASPEVPALWSGAKPASGSQNIGPFSGTVRFGLTCKTSQASASDSVTVTSVPLPSVDLKGNGSDGPITIPYNTSLALSWTSSNATSCNGEGHSSWSGAKAISGSQTIAPLTNGGTNRFSLTCTGSGGSRSDGVTVTVASQPTQQSSFNVTSPNGGESWKQKSTHKIKWTSTSKSKKVSISLENPSYTLIINSNTDNDGLFEWTIPKNVPPGQYQITIADASKPSDFDRSDAPFSIVP</sequence>
<protein>
    <recommendedName>
        <fullName evidence="4">Yeast cell wall synthesis Kre9/Knh1-like N-terminal domain-containing protein</fullName>
    </recommendedName>
</protein>
<evidence type="ECO:0000259" key="4">
    <source>
        <dbReference type="Pfam" id="PF10342"/>
    </source>
</evidence>
<dbReference type="EMBL" id="MFIF01000006">
    <property type="protein sequence ID" value="OGF87308.1"/>
    <property type="molecule type" value="Genomic_DNA"/>
</dbReference>
<feature type="transmembrane region" description="Helical" evidence="3">
    <location>
        <begin position="31"/>
        <end position="51"/>
    </location>
</feature>
<dbReference type="AlphaFoldDB" id="A0A1F5XHB3"/>
<feature type="region of interest" description="Disordered" evidence="2">
    <location>
        <begin position="454"/>
        <end position="473"/>
    </location>
</feature>
<keyword evidence="3" id="KW-1133">Transmembrane helix</keyword>
<evidence type="ECO:0000313" key="5">
    <source>
        <dbReference type="EMBL" id="OGF87308.1"/>
    </source>
</evidence>
<accession>A0A1F5XHB3</accession>
<evidence type="ECO:0000256" key="2">
    <source>
        <dbReference type="SAM" id="MobiDB-lite"/>
    </source>
</evidence>
<keyword evidence="1" id="KW-0732">Signal</keyword>
<dbReference type="Pfam" id="PF10342">
    <property type="entry name" value="Kre9_KNH"/>
    <property type="match status" value="1"/>
</dbReference>
<evidence type="ECO:0000313" key="6">
    <source>
        <dbReference type="Proteomes" id="UP000177346"/>
    </source>
</evidence>